<dbReference type="EMBL" id="JBHUMQ010000028">
    <property type="protein sequence ID" value="MFD2694594.1"/>
    <property type="molecule type" value="Genomic_DNA"/>
</dbReference>
<accession>A0ABW5S5K2</accession>
<keyword evidence="3" id="KW-0067">ATP-binding</keyword>
<dbReference type="SMART" id="SM00797">
    <property type="entry name" value="AHS2"/>
    <property type="match status" value="1"/>
</dbReference>
<keyword evidence="2" id="KW-0378">Hydrolase</keyword>
<dbReference type="SUPFAM" id="SSF50891">
    <property type="entry name" value="Cyclophilin-like"/>
    <property type="match status" value="1"/>
</dbReference>
<evidence type="ECO:0000256" key="1">
    <source>
        <dbReference type="ARBA" id="ARBA00022741"/>
    </source>
</evidence>
<dbReference type="Gene3D" id="2.40.100.10">
    <property type="entry name" value="Cyclophilin-like"/>
    <property type="match status" value="1"/>
</dbReference>
<evidence type="ECO:0000256" key="2">
    <source>
        <dbReference type="ARBA" id="ARBA00022801"/>
    </source>
</evidence>
<comment type="caution">
    <text evidence="5">The sequence shown here is derived from an EMBL/GenBank/DDBJ whole genome shotgun (WGS) entry which is preliminary data.</text>
</comment>
<proteinExistence type="predicted"/>
<evidence type="ECO:0000313" key="6">
    <source>
        <dbReference type="Proteomes" id="UP001597399"/>
    </source>
</evidence>
<dbReference type="Proteomes" id="UP001597399">
    <property type="component" value="Unassembled WGS sequence"/>
</dbReference>
<feature type="domain" description="Carboxyltransferase" evidence="4">
    <location>
        <begin position="24"/>
        <end position="314"/>
    </location>
</feature>
<organism evidence="5 6">
    <name type="scientific">Sporolactobacillus shoreicorticis</name>
    <dbReference type="NCBI Taxonomy" id="1923877"/>
    <lineage>
        <taxon>Bacteria</taxon>
        <taxon>Bacillati</taxon>
        <taxon>Bacillota</taxon>
        <taxon>Bacilli</taxon>
        <taxon>Bacillales</taxon>
        <taxon>Sporolactobacillaceae</taxon>
        <taxon>Sporolactobacillus</taxon>
    </lineage>
</organism>
<evidence type="ECO:0000256" key="3">
    <source>
        <dbReference type="ARBA" id="ARBA00022840"/>
    </source>
</evidence>
<dbReference type="Pfam" id="PF02626">
    <property type="entry name" value="CT_A_B"/>
    <property type="match status" value="1"/>
</dbReference>
<name>A0ABW5S5K2_9BACL</name>
<dbReference type="InterPro" id="IPR029000">
    <property type="entry name" value="Cyclophilin-like_dom_sf"/>
</dbReference>
<dbReference type="RefSeq" id="WP_253063491.1">
    <property type="nucleotide sequence ID" value="NZ_JAMXWM010000021.1"/>
</dbReference>
<dbReference type="PANTHER" id="PTHR43309:SF5">
    <property type="entry name" value="5-OXOPROLINASE SUBUNIT C"/>
    <property type="match status" value="1"/>
</dbReference>
<gene>
    <name evidence="5" type="ORF">ACFSUE_13310</name>
</gene>
<evidence type="ECO:0000313" key="5">
    <source>
        <dbReference type="EMBL" id="MFD2694594.1"/>
    </source>
</evidence>
<sequence>MGLILIRKGFASAVQDLGRFGYQRFGIIVGGVMDPPSAKLANWLVGNGESAAVIEYSFLGPSILFSEDTLFAVTGAVCHPSLDGQEIGIGRPCLAREGQILTIGGLAYGSRGYLAVSGGVNTPLWFGSRSTYERAGQGGFKGRLLEEHDRIPVGETSERAKRIIASLAEKKSVIRWFAAMRRTYQGIQVIRVLPDILWPRFSEESRHTFLNTDYQITASSDRMGYRLEGAELALDESLELYSEAVTSGSIQVPRNGKPIILMTDHQSTGGYPRIAQVASVDLPLLSQLPPRSKLRFQLISNKEAEQQLVRQTRSLELLRNMITGQLDKLTR</sequence>
<dbReference type="InterPro" id="IPR052708">
    <property type="entry name" value="PxpC"/>
</dbReference>
<dbReference type="InterPro" id="IPR003778">
    <property type="entry name" value="CT_A_B"/>
</dbReference>
<dbReference type="NCBIfam" id="TIGR00724">
    <property type="entry name" value="urea_amlyse_rel"/>
    <property type="match status" value="1"/>
</dbReference>
<reference evidence="6" key="1">
    <citation type="journal article" date="2019" name="Int. J. Syst. Evol. Microbiol.">
        <title>The Global Catalogue of Microorganisms (GCM) 10K type strain sequencing project: providing services to taxonomists for standard genome sequencing and annotation.</title>
        <authorList>
            <consortium name="The Broad Institute Genomics Platform"/>
            <consortium name="The Broad Institute Genome Sequencing Center for Infectious Disease"/>
            <person name="Wu L."/>
            <person name="Ma J."/>
        </authorList>
    </citation>
    <scope>NUCLEOTIDE SEQUENCE [LARGE SCALE GENOMIC DNA]</scope>
    <source>
        <strain evidence="6">TISTR 2466</strain>
    </source>
</reference>
<keyword evidence="6" id="KW-1185">Reference proteome</keyword>
<evidence type="ECO:0000259" key="4">
    <source>
        <dbReference type="SMART" id="SM00797"/>
    </source>
</evidence>
<keyword evidence="1" id="KW-0547">Nucleotide-binding</keyword>
<protein>
    <submittedName>
        <fullName evidence="5">Biotin-dependent carboxyltransferase family protein</fullName>
    </submittedName>
</protein>
<dbReference type="PANTHER" id="PTHR43309">
    <property type="entry name" value="5-OXOPROLINASE SUBUNIT C"/>
    <property type="match status" value="1"/>
</dbReference>